<dbReference type="GO" id="GO:0008641">
    <property type="term" value="F:ubiquitin-like modifier activating enzyme activity"/>
    <property type="evidence" value="ECO:0007669"/>
    <property type="project" value="InterPro"/>
</dbReference>
<dbReference type="PANTHER" id="PTHR13184">
    <property type="entry name" value="37S RIBOSOMAL PROTEIN S22"/>
    <property type="match status" value="1"/>
</dbReference>
<proteinExistence type="inferred from homology"/>
<dbReference type="GO" id="GO:0006412">
    <property type="term" value="P:translation"/>
    <property type="evidence" value="ECO:0007669"/>
    <property type="project" value="InterPro"/>
</dbReference>
<evidence type="ECO:0000256" key="8">
    <source>
        <dbReference type="ARBA" id="ARBA00023004"/>
    </source>
</evidence>
<dbReference type="Pfam" id="PF00899">
    <property type="entry name" value="ThiF"/>
    <property type="match status" value="1"/>
</dbReference>
<evidence type="ECO:0000256" key="7">
    <source>
        <dbReference type="ARBA" id="ARBA00022946"/>
    </source>
</evidence>
<comment type="caution">
    <text evidence="13">The sequence shown here is derived from an EMBL/GenBank/DDBJ whole genome shotgun (WGS) entry which is preliminary data.</text>
</comment>
<dbReference type="Gene3D" id="3.40.50.720">
    <property type="entry name" value="NAD(P)-binding Rossmann-like Domain"/>
    <property type="match status" value="2"/>
</dbReference>
<dbReference type="PANTHER" id="PTHR13184:SF5">
    <property type="entry name" value="METHYLTRANSFERASE-LIKE PROTEIN 17, MITOCHONDRIAL"/>
    <property type="match status" value="1"/>
</dbReference>
<dbReference type="InterPro" id="IPR052571">
    <property type="entry name" value="Mt_RNA_Methyltransferase"/>
</dbReference>
<dbReference type="InterPro" id="IPR029063">
    <property type="entry name" value="SAM-dependent_MTases_sf"/>
</dbReference>
<reference evidence="13 14" key="1">
    <citation type="journal article" date="2018" name="Sci. Rep.">
        <title>Genomic signatures of local adaptation to the degree of environmental predictability in rotifers.</title>
        <authorList>
            <person name="Franch-Gras L."/>
            <person name="Hahn C."/>
            <person name="Garcia-Roger E.M."/>
            <person name="Carmona M.J."/>
            <person name="Serra M."/>
            <person name="Gomez A."/>
        </authorList>
    </citation>
    <scope>NUCLEOTIDE SEQUENCE [LARGE SCALE GENOMIC DNA]</scope>
    <source>
        <strain evidence="13">HYR1</strain>
    </source>
</reference>
<keyword evidence="8" id="KW-0408">Iron</keyword>
<dbReference type="STRING" id="10195.A0A3M7QG66"/>
<keyword evidence="10" id="KW-0496">Mitochondrion</keyword>
<dbReference type="GO" id="GO:0003735">
    <property type="term" value="F:structural constituent of ribosome"/>
    <property type="evidence" value="ECO:0007669"/>
    <property type="project" value="TreeGrafter"/>
</dbReference>
<dbReference type="InterPro" id="IPR015324">
    <property type="entry name" value="Ribosomal_Rsm22-like"/>
</dbReference>
<comment type="pathway">
    <text evidence="2">Protein modification; protein neddylation.</text>
</comment>
<evidence type="ECO:0000256" key="4">
    <source>
        <dbReference type="ARBA" id="ARBA00015407"/>
    </source>
</evidence>
<feature type="domain" description="THIF-type NAD/FAD binding fold" evidence="12">
    <location>
        <begin position="442"/>
        <end position="953"/>
    </location>
</feature>
<evidence type="ECO:0000256" key="3">
    <source>
        <dbReference type="ARBA" id="ARBA00006868"/>
    </source>
</evidence>
<dbReference type="GO" id="GO:0046872">
    <property type="term" value="F:metal ion binding"/>
    <property type="evidence" value="ECO:0007669"/>
    <property type="project" value="UniProtKB-KW"/>
</dbReference>
<keyword evidence="9" id="KW-0411">Iron-sulfur</keyword>
<dbReference type="AlphaFoldDB" id="A0A3M7QG66"/>
<dbReference type="GO" id="GO:0005763">
    <property type="term" value="C:mitochondrial small ribosomal subunit"/>
    <property type="evidence" value="ECO:0007669"/>
    <property type="project" value="TreeGrafter"/>
</dbReference>
<dbReference type="InterPro" id="IPR000594">
    <property type="entry name" value="ThiF_NAD_FAD-bd"/>
</dbReference>
<keyword evidence="5" id="KW-0479">Metal-binding</keyword>
<dbReference type="InterPro" id="IPR035985">
    <property type="entry name" value="Ubiquitin-activating_enz"/>
</dbReference>
<dbReference type="SUPFAM" id="SSF53335">
    <property type="entry name" value="S-adenosyl-L-methionine-dependent methyltransferases"/>
    <property type="match status" value="1"/>
</dbReference>
<dbReference type="FunFam" id="3.40.50.720:FF:000475">
    <property type="entry name" value="NEDD8-activating enzyme E1 regulatory subunit"/>
    <property type="match status" value="1"/>
</dbReference>
<dbReference type="Pfam" id="PF09243">
    <property type="entry name" value="Rsm22"/>
    <property type="match status" value="1"/>
</dbReference>
<dbReference type="OrthoDB" id="1708823at2759"/>
<evidence type="ECO:0000313" key="14">
    <source>
        <dbReference type="Proteomes" id="UP000276133"/>
    </source>
</evidence>
<comment type="function">
    <text evidence="11">Mitochondrial ribosome (mitoribosome) assembly factor. Binds at the interface of the head and body domains of the mitochondrial small ribosomal subunit (mt-SSU), occluding the mRNA channel and preventing compaction of the head domain towards the body. Probable inactive methyltransferase: retains the characteristic folding and ability to bind S-adenosyl-L-methionine, but it probably lost its methyltransferase activity.</text>
</comment>
<organism evidence="13 14">
    <name type="scientific">Brachionus plicatilis</name>
    <name type="common">Marine rotifer</name>
    <name type="synonym">Brachionus muelleri</name>
    <dbReference type="NCBI Taxonomy" id="10195"/>
    <lineage>
        <taxon>Eukaryota</taxon>
        <taxon>Metazoa</taxon>
        <taxon>Spiralia</taxon>
        <taxon>Gnathifera</taxon>
        <taxon>Rotifera</taxon>
        <taxon>Eurotatoria</taxon>
        <taxon>Monogononta</taxon>
        <taxon>Pseudotrocha</taxon>
        <taxon>Ploima</taxon>
        <taxon>Brachionidae</taxon>
        <taxon>Brachionus</taxon>
    </lineage>
</organism>
<dbReference type="EMBL" id="REGN01006254">
    <property type="protein sequence ID" value="RNA10243.1"/>
    <property type="molecule type" value="Genomic_DNA"/>
</dbReference>
<dbReference type="GO" id="GO:0051536">
    <property type="term" value="F:iron-sulfur cluster binding"/>
    <property type="evidence" value="ECO:0007669"/>
    <property type="project" value="UniProtKB-KW"/>
</dbReference>
<evidence type="ECO:0000313" key="13">
    <source>
        <dbReference type="EMBL" id="RNA10243.1"/>
    </source>
</evidence>
<protein>
    <recommendedName>
        <fullName evidence="4">NEDD8-activating enzyme E1 regulatory subunit</fullName>
    </recommendedName>
</protein>
<comment type="subcellular location">
    <subcellularLocation>
        <location evidence="1">Mitochondrion</location>
    </subcellularLocation>
</comment>
<dbReference type="Proteomes" id="UP000276133">
    <property type="component" value="Unassembled WGS sequence"/>
</dbReference>
<gene>
    <name evidence="13" type="ORF">BpHYR1_032763</name>
</gene>
<keyword evidence="14" id="KW-1185">Reference proteome</keyword>
<keyword evidence="6" id="KW-0833">Ubl conjugation pathway</keyword>
<evidence type="ECO:0000256" key="10">
    <source>
        <dbReference type="ARBA" id="ARBA00023128"/>
    </source>
</evidence>
<name>A0A3M7QG66_BRAPC</name>
<evidence type="ECO:0000259" key="12">
    <source>
        <dbReference type="Pfam" id="PF00899"/>
    </source>
</evidence>
<accession>A0A3M7QG66</accession>
<evidence type="ECO:0000256" key="2">
    <source>
        <dbReference type="ARBA" id="ARBA00005032"/>
    </source>
</evidence>
<evidence type="ECO:0000256" key="1">
    <source>
        <dbReference type="ARBA" id="ARBA00004173"/>
    </source>
</evidence>
<evidence type="ECO:0000256" key="9">
    <source>
        <dbReference type="ARBA" id="ARBA00023014"/>
    </source>
</evidence>
<dbReference type="SUPFAM" id="SSF69572">
    <property type="entry name" value="Activating enzymes of the ubiquitin-like proteins"/>
    <property type="match status" value="1"/>
</dbReference>
<comment type="similarity">
    <text evidence="3">Belongs to the ubiquitin-activating E1 family. ULA1 subfamily.</text>
</comment>
<dbReference type="CDD" id="cd01493">
    <property type="entry name" value="APPBP1_RUB"/>
    <property type="match status" value="1"/>
</dbReference>
<evidence type="ECO:0000256" key="6">
    <source>
        <dbReference type="ARBA" id="ARBA00022786"/>
    </source>
</evidence>
<keyword evidence="7" id="KW-0809">Transit peptide</keyword>
<dbReference type="GO" id="GO:0008168">
    <property type="term" value="F:methyltransferase activity"/>
    <property type="evidence" value="ECO:0007669"/>
    <property type="project" value="InterPro"/>
</dbReference>
<sequence>MNKTKFMLSKINIKNSLTWISFRCIKTFPKNAEIQIDNSVKIGDFKHLKNHHGKYILNYIELPEDLEQRINKVLGNFNIKALRDQAKNLKNHLHDRRSSKEKNEIYELKDRIRDKLLLEDKEKNDADSIEKKIESILRSKIHPWLKIDFTESVGHLYLAARFASDYAVLVQIFNEIKKRDHLFNPNNVFDFGSGVGTVMWAIKRTWSNESVSFFNVDSSAYMNNIANLITKDGIASKSSCFKSMFFKRNFPKSDQEEYELVTSAFTLFELPDRASRFQNLSLLWNKLKKNGYLVLVENGTKHGFKLINEAREFFLTEIFNSKNTEEIGESCGHIFSPCPHSETCPLVSENQTCRFFVGFKPLNVYDWKENKNPREEFPYSYIVLKKSPKPESKLWPRLVYRQPINIPGGIIHSWLCTSEGNMINNLNTDGQHSNLLNKNAKYDRQLRLWGNHGQAKLEGSRICLINSSTAGTETLKSMVLPGVGYFSIIDDNIVTKEDVSKNFFLPFNSVGQNRAKVASEHLCELNQDVIGDYLLENIDRILENKPEYLKSFNLVIATNLKENTFKKLADYLWNENIPLISIRSFGLIGFIRIIAQEHHVVEAHPDNQLPILRLDQPFDELKNFCNSIDLNSISEAEYSHIPYLIILYKYLDLWKKQNDGQIPKNYKEKEAFKHFIKSGVLRHENATKFEENFEEAIKNVNSIIVPSQIPAEIKQLFNDEKCLKISENSDKFWIIVRAIKEFTENEGMGHLPLKGTIPDMVSDSDKYVAIQNVYKSKAQHDVDSVLSRVERILLNINKPFDYISEQEVKLYCKNAHNLKNIRYRSVSQEYDPQTSNLGSLIEENSDSDLIFYILMRAVDLFHLENNRFPGTNIELLHSDGIHLKKHLYKLMQENRINATIKEEFIHEICRYGNCEIHSISAFLGGCAAHEAIKLLTNQFVPINNTLIYNGIKQLSTVFEI</sequence>
<dbReference type="Gene3D" id="3.40.50.150">
    <property type="entry name" value="Vaccinia Virus protein VP39"/>
    <property type="match status" value="1"/>
</dbReference>
<evidence type="ECO:0000256" key="5">
    <source>
        <dbReference type="ARBA" id="ARBA00022723"/>
    </source>
</evidence>
<evidence type="ECO:0000256" key="11">
    <source>
        <dbReference type="ARBA" id="ARBA00045681"/>
    </source>
</evidence>